<dbReference type="PIRSF" id="PIRSF036948">
    <property type="entry name" value="TOM1"/>
    <property type="match status" value="1"/>
</dbReference>
<name>A0A2U1MNA5_ARTAN</name>
<keyword evidence="3" id="KW-0813">Transport</keyword>
<dbReference type="STRING" id="35608.A0A2U1MNA5"/>
<dbReference type="GO" id="GO:0005737">
    <property type="term" value="C:cytoplasm"/>
    <property type="evidence" value="ECO:0007669"/>
    <property type="project" value="UniProtKB-ARBA"/>
</dbReference>
<dbReference type="InterPro" id="IPR002014">
    <property type="entry name" value="VHS_dom"/>
</dbReference>
<comment type="subcellular location">
    <subcellularLocation>
        <location evidence="1">Membrane</location>
        <topology evidence="1">Peripheral membrane protein</topology>
    </subcellularLocation>
</comment>
<feature type="compositionally biased region" description="Low complexity" evidence="6">
    <location>
        <begin position="403"/>
        <end position="419"/>
    </location>
</feature>
<evidence type="ECO:0000256" key="4">
    <source>
        <dbReference type="ARBA" id="ARBA00022927"/>
    </source>
</evidence>
<dbReference type="InterPro" id="IPR014645">
    <property type="entry name" value="TOM1"/>
</dbReference>
<dbReference type="Gene3D" id="1.25.40.90">
    <property type="match status" value="1"/>
</dbReference>
<reference evidence="9 10" key="1">
    <citation type="journal article" date="2018" name="Mol. Plant">
        <title>The genome of Artemisia annua provides insight into the evolution of Asteraceae family and artemisinin biosynthesis.</title>
        <authorList>
            <person name="Shen Q."/>
            <person name="Zhang L."/>
            <person name="Liao Z."/>
            <person name="Wang S."/>
            <person name="Yan T."/>
            <person name="Shi P."/>
            <person name="Liu M."/>
            <person name="Fu X."/>
            <person name="Pan Q."/>
            <person name="Wang Y."/>
            <person name="Lv Z."/>
            <person name="Lu X."/>
            <person name="Zhang F."/>
            <person name="Jiang W."/>
            <person name="Ma Y."/>
            <person name="Chen M."/>
            <person name="Hao X."/>
            <person name="Li L."/>
            <person name="Tang Y."/>
            <person name="Lv G."/>
            <person name="Zhou Y."/>
            <person name="Sun X."/>
            <person name="Brodelius P.E."/>
            <person name="Rose J.K.C."/>
            <person name="Tang K."/>
        </authorList>
    </citation>
    <scope>NUCLEOTIDE SEQUENCE [LARGE SCALE GENOMIC DNA]</scope>
    <source>
        <strain evidence="10">cv. Huhao1</strain>
        <tissue evidence="9">Leaf</tissue>
    </source>
</reference>
<feature type="domain" description="VHS" evidence="7">
    <location>
        <begin position="15"/>
        <end position="144"/>
    </location>
</feature>
<dbReference type="GO" id="GO:0043130">
    <property type="term" value="F:ubiquitin binding"/>
    <property type="evidence" value="ECO:0007669"/>
    <property type="project" value="InterPro"/>
</dbReference>
<comment type="similarity">
    <text evidence="2">Belongs to the TOM1 family.</text>
</comment>
<proteinExistence type="inferred from homology"/>
<evidence type="ECO:0000256" key="5">
    <source>
        <dbReference type="ARBA" id="ARBA00023136"/>
    </source>
</evidence>
<evidence type="ECO:0000256" key="3">
    <source>
        <dbReference type="ARBA" id="ARBA00022448"/>
    </source>
</evidence>
<sequence length="463" mass="51112">MAGDNNSAAAYAERATSDSLIGPDWAINIELCDLINMDPRQAKDAIKTLKKRLGSKSPKIQLLSLFVLETLSKNCGENVFQHIIDRDILRDMVKIVKKKPDLNVREKILILIDTWQEAFGGRGGRYPQYYAAYNELKSAGVDFPPRVENSVPLFTPPQTHPVFHPISAYEEESAIQSSLQTDASGLSLSEIVNAEGIVDVLMDMLSALDPNNKMGVKEELIVDLVSQCRSYQNRVTTLINSTSDEVLLAKGLALNDILMRVLRRHDDIAMGVPNELGARDNSVAPLVNANYEDDEPEDDYGQLAPRSARDTLHARNDNSVSPLDSHPPSTINPIHANSSSTVDYLSGDLYNSKTQSSGPPLAKPTRVRFADQPSYEEPTQSTKSVSYQPQSEWDMHNQQTQVAPSAPLYSSSGSSYDGLVDQTRNLSLASAKKEKPAEDLLFQDLVDFAKAKPTTSKPNYRSF</sequence>
<dbReference type="InterPro" id="IPR038425">
    <property type="entry name" value="GAT_sf"/>
</dbReference>
<comment type="caution">
    <text evidence="9">The sequence shown here is derived from an EMBL/GenBank/DDBJ whole genome shotgun (WGS) entry which is preliminary data.</text>
</comment>
<dbReference type="GO" id="GO:0043328">
    <property type="term" value="P:protein transport to vacuole involved in ubiquitin-dependent protein catabolic process via the multivesicular body sorting pathway"/>
    <property type="evidence" value="ECO:0007669"/>
    <property type="project" value="InterPro"/>
</dbReference>
<feature type="compositionally biased region" description="Polar residues" evidence="6">
    <location>
        <begin position="317"/>
        <end position="358"/>
    </location>
</feature>
<dbReference type="InterPro" id="IPR008942">
    <property type="entry name" value="ENTH_VHS"/>
</dbReference>
<dbReference type="EMBL" id="PKPP01004792">
    <property type="protein sequence ID" value="PWA62755.1"/>
    <property type="molecule type" value="Genomic_DNA"/>
</dbReference>
<dbReference type="SUPFAM" id="SSF48464">
    <property type="entry name" value="ENTH/VHS domain"/>
    <property type="match status" value="1"/>
</dbReference>
<dbReference type="PANTHER" id="PTHR45898:SF14">
    <property type="entry name" value="TOM1-LIKE PROTEIN 4"/>
    <property type="match status" value="1"/>
</dbReference>
<keyword evidence="10" id="KW-1185">Reference proteome</keyword>
<dbReference type="Pfam" id="PF00790">
    <property type="entry name" value="VHS"/>
    <property type="match status" value="1"/>
</dbReference>
<evidence type="ECO:0000313" key="10">
    <source>
        <dbReference type="Proteomes" id="UP000245207"/>
    </source>
</evidence>
<gene>
    <name evidence="9" type="ORF">CTI12_AA363340</name>
</gene>
<evidence type="ECO:0000256" key="6">
    <source>
        <dbReference type="SAM" id="MobiDB-lite"/>
    </source>
</evidence>
<dbReference type="InterPro" id="IPR044836">
    <property type="entry name" value="TOL_plant"/>
</dbReference>
<dbReference type="GO" id="GO:0035091">
    <property type="term" value="F:phosphatidylinositol binding"/>
    <property type="evidence" value="ECO:0007669"/>
    <property type="project" value="InterPro"/>
</dbReference>
<protein>
    <submittedName>
        <fullName evidence="9">Target of Myb protein 1</fullName>
    </submittedName>
</protein>
<feature type="domain" description="GAT" evidence="8">
    <location>
        <begin position="182"/>
        <end position="270"/>
    </location>
</feature>
<dbReference type="OrthoDB" id="2018246at2759"/>
<dbReference type="FunFam" id="1.25.40.90:FF:000028">
    <property type="entry name" value="TOM1-like protein 2"/>
    <property type="match status" value="1"/>
</dbReference>
<accession>A0A2U1MNA5</accession>
<keyword evidence="4" id="KW-0653">Protein transport</keyword>
<dbReference type="GO" id="GO:0016020">
    <property type="term" value="C:membrane"/>
    <property type="evidence" value="ECO:0007669"/>
    <property type="project" value="UniProtKB-SubCell"/>
</dbReference>
<dbReference type="PANTHER" id="PTHR45898">
    <property type="entry name" value="TOM1-LIKE PROTEIN"/>
    <property type="match status" value="1"/>
</dbReference>
<feature type="compositionally biased region" description="Polar residues" evidence="6">
    <location>
        <begin position="377"/>
        <end position="402"/>
    </location>
</feature>
<dbReference type="AlphaFoldDB" id="A0A2U1MNA5"/>
<evidence type="ECO:0000256" key="2">
    <source>
        <dbReference type="ARBA" id="ARBA00007708"/>
    </source>
</evidence>
<evidence type="ECO:0000256" key="1">
    <source>
        <dbReference type="ARBA" id="ARBA00004170"/>
    </source>
</evidence>
<dbReference type="Gene3D" id="1.20.58.160">
    <property type="match status" value="1"/>
</dbReference>
<dbReference type="PROSITE" id="PS50179">
    <property type="entry name" value="VHS"/>
    <property type="match status" value="1"/>
</dbReference>
<dbReference type="Proteomes" id="UP000245207">
    <property type="component" value="Unassembled WGS sequence"/>
</dbReference>
<dbReference type="CDD" id="cd03561">
    <property type="entry name" value="VHS"/>
    <property type="match status" value="1"/>
</dbReference>
<organism evidence="9 10">
    <name type="scientific">Artemisia annua</name>
    <name type="common">Sweet wormwood</name>
    <dbReference type="NCBI Taxonomy" id="35608"/>
    <lineage>
        <taxon>Eukaryota</taxon>
        <taxon>Viridiplantae</taxon>
        <taxon>Streptophyta</taxon>
        <taxon>Embryophyta</taxon>
        <taxon>Tracheophyta</taxon>
        <taxon>Spermatophyta</taxon>
        <taxon>Magnoliopsida</taxon>
        <taxon>eudicotyledons</taxon>
        <taxon>Gunneridae</taxon>
        <taxon>Pentapetalae</taxon>
        <taxon>asterids</taxon>
        <taxon>campanulids</taxon>
        <taxon>Asterales</taxon>
        <taxon>Asteraceae</taxon>
        <taxon>Asteroideae</taxon>
        <taxon>Anthemideae</taxon>
        <taxon>Artemisiinae</taxon>
        <taxon>Artemisia</taxon>
    </lineage>
</organism>
<dbReference type="SMART" id="SM00288">
    <property type="entry name" value="VHS"/>
    <property type="match status" value="1"/>
</dbReference>
<dbReference type="CDD" id="cd14231">
    <property type="entry name" value="GAT_GGA-like_plant"/>
    <property type="match status" value="1"/>
</dbReference>
<dbReference type="InterPro" id="IPR004152">
    <property type="entry name" value="GAT_dom"/>
</dbReference>
<feature type="region of interest" description="Disordered" evidence="6">
    <location>
        <begin position="314"/>
        <end position="419"/>
    </location>
</feature>
<dbReference type="Pfam" id="PF03127">
    <property type="entry name" value="GAT"/>
    <property type="match status" value="1"/>
</dbReference>
<evidence type="ECO:0000259" key="7">
    <source>
        <dbReference type="PROSITE" id="PS50179"/>
    </source>
</evidence>
<evidence type="ECO:0000313" key="9">
    <source>
        <dbReference type="EMBL" id="PWA62755.1"/>
    </source>
</evidence>
<dbReference type="SUPFAM" id="SSF89009">
    <property type="entry name" value="GAT-like domain"/>
    <property type="match status" value="1"/>
</dbReference>
<dbReference type="PROSITE" id="PS50909">
    <property type="entry name" value="GAT"/>
    <property type="match status" value="1"/>
</dbReference>
<keyword evidence="5" id="KW-0472">Membrane</keyword>
<evidence type="ECO:0000259" key="8">
    <source>
        <dbReference type="PROSITE" id="PS50909"/>
    </source>
</evidence>